<feature type="compositionally biased region" description="Basic and acidic residues" evidence="1">
    <location>
        <begin position="763"/>
        <end position="775"/>
    </location>
</feature>
<dbReference type="PANTHER" id="PTHR45856">
    <property type="entry name" value="ALPHA/BETA-HYDROLASES SUPERFAMILY PROTEIN"/>
    <property type="match status" value="1"/>
</dbReference>
<feature type="compositionally biased region" description="Polar residues" evidence="1">
    <location>
        <begin position="61"/>
        <end position="81"/>
    </location>
</feature>
<feature type="compositionally biased region" description="Basic residues" evidence="1">
    <location>
        <begin position="280"/>
        <end position="291"/>
    </location>
</feature>
<feature type="region of interest" description="Disordered" evidence="1">
    <location>
        <begin position="357"/>
        <end position="403"/>
    </location>
</feature>
<dbReference type="PANTHER" id="PTHR45856:SF24">
    <property type="entry name" value="FUNGAL LIPASE-LIKE DOMAIN-CONTAINING PROTEIN"/>
    <property type="match status" value="1"/>
</dbReference>
<evidence type="ECO:0000259" key="2">
    <source>
        <dbReference type="Pfam" id="PF01764"/>
    </source>
</evidence>
<feature type="region of interest" description="Disordered" evidence="1">
    <location>
        <begin position="472"/>
        <end position="542"/>
    </location>
</feature>
<dbReference type="Gene3D" id="3.40.50.1820">
    <property type="entry name" value="alpha/beta hydrolase"/>
    <property type="match status" value="1"/>
</dbReference>
<feature type="compositionally biased region" description="Low complexity" evidence="1">
    <location>
        <begin position="176"/>
        <end position="187"/>
    </location>
</feature>
<evidence type="ECO:0000313" key="3">
    <source>
        <dbReference type="EMBL" id="CAE2242391.1"/>
    </source>
</evidence>
<feature type="domain" description="Fungal lipase-type" evidence="2">
    <location>
        <begin position="796"/>
        <end position="939"/>
    </location>
</feature>
<dbReference type="EMBL" id="HBKQ01024334">
    <property type="protein sequence ID" value="CAE2242391.1"/>
    <property type="molecule type" value="Transcribed_RNA"/>
</dbReference>
<accession>A0A7S4IX95</accession>
<feature type="region of interest" description="Disordered" evidence="1">
    <location>
        <begin position="741"/>
        <end position="775"/>
    </location>
</feature>
<dbReference type="InterPro" id="IPR051218">
    <property type="entry name" value="Sec_MonoDiacylglyc_Lipase"/>
</dbReference>
<organism evidence="3">
    <name type="scientific">Odontella aurita</name>
    <dbReference type="NCBI Taxonomy" id="265563"/>
    <lineage>
        <taxon>Eukaryota</taxon>
        <taxon>Sar</taxon>
        <taxon>Stramenopiles</taxon>
        <taxon>Ochrophyta</taxon>
        <taxon>Bacillariophyta</taxon>
        <taxon>Mediophyceae</taxon>
        <taxon>Biddulphiophycidae</taxon>
        <taxon>Eupodiscales</taxon>
        <taxon>Odontellaceae</taxon>
        <taxon>Odontella</taxon>
    </lineage>
</organism>
<proteinExistence type="predicted"/>
<dbReference type="SUPFAM" id="SSF53474">
    <property type="entry name" value="alpha/beta-Hydrolases"/>
    <property type="match status" value="1"/>
</dbReference>
<feature type="compositionally biased region" description="Low complexity" evidence="1">
    <location>
        <begin position="484"/>
        <end position="493"/>
    </location>
</feature>
<gene>
    <name evidence="3" type="ORF">OAUR00152_LOCUS16591</name>
</gene>
<dbReference type="AlphaFoldDB" id="A0A7S4IX95"/>
<protein>
    <recommendedName>
        <fullName evidence="2">Fungal lipase-type domain-containing protein</fullName>
    </recommendedName>
</protein>
<dbReference type="InterPro" id="IPR029058">
    <property type="entry name" value="AB_hydrolase_fold"/>
</dbReference>
<sequence>MPRIQHAPMASGSGSGSEVVVITSPPPPPPQSASNSPSSSLASIREQVAIASRSRTGYAEQKNSVRYLSSSPRSVASTDGSAQLKAKVAMAAQYQSQPQRQTTPSPPPAVEPQNPFDQFGGGAAADAAFRRPPTLQGRRPPVITRAASESAASYQGGGNFRDPRVPPTTMAFDPHAAAATSTAPQQPLGAGKGVFGVGAPSALHPLGGSGGSAGASHTLLASSGSSAGSAFSPHPLLTTSGSSAGTTSSTQAVAGAGGVERKNPFDDFLGPAPPSSLPPRHAHGHRPRGHHATQSLGLPSDFSAMNLGRSSKTSSPVLDHKHTPQPSSVPGTHATNAEAAAALKDLAASLSAIKPRAMTQAEQAEEAKMLNRLTLGEQPKESTGTKKSHRRKASMNSVRGKMKGALKDSVSVMKGQGHHRKGSSLDASAMGNIMNEINDAGGGTKLGKDDKKSSMMGLSSLVMTPKGFSKKKLMSAGPLTPNASKKSLTPKTSKSGKHVKDKNKGGNASGASSRTSTPNSSMHGTGNGKAPDNGLGDADSPVERKQLSPIMSSTFGGLGDSMNIGAGAVPPPPPLDLPDIDFSTPAAAAPAKTTSLAYVNTAPGGAFASACSYATSSDVGSMRSSEQDPAPHQMDIGPSDDFLVHARTCAVMDSYRVIDQNFNFGALVGRSRMFLEGFVNPVSVDVEEDEDESDAAAMNGTADEAVLVERAHRPIVSSVLNCADDLVVEGFLHEMGGAGEVIKKDSDHGTGSLSMRPDKSKKKAEEDTGVGRDKSTDDRVECAVFYSHRRRQIIASWRGTTADQAKPVRNRHLRAWKEKWDRTKDKSNLCNLASADGKDCAVFPPYLDSYLNSDLERRVFALLNELSDRHTFCDVVMTGHSFGAALATLAAVRYASSRPMMRVLCQCFGSPRVGDAPFRHWANSLPNLRVMRVEYGADPWVYGPEGMPWTHAGHSIAVDGATVAALAGERGDVGPVGKDAESKSEKLSKAVPVRAYRFDKHRPGSDSGGSSAAAAWIGQTLAGHHHHHGEKGKADHELRAYVAAIERISSLGLRWPRDFVGEDVGRGVKGSGKEKRLVV</sequence>
<dbReference type="CDD" id="cd00519">
    <property type="entry name" value="Lipase_3"/>
    <property type="match status" value="1"/>
</dbReference>
<feature type="region of interest" description="Disordered" evidence="1">
    <location>
        <begin position="1"/>
        <end position="340"/>
    </location>
</feature>
<name>A0A7S4IX95_9STRA</name>
<dbReference type="InterPro" id="IPR002921">
    <property type="entry name" value="Fungal_lipase-type"/>
</dbReference>
<evidence type="ECO:0000256" key="1">
    <source>
        <dbReference type="SAM" id="MobiDB-lite"/>
    </source>
</evidence>
<feature type="compositionally biased region" description="Polar residues" evidence="1">
    <location>
        <begin position="509"/>
        <end position="524"/>
    </location>
</feature>
<dbReference type="GO" id="GO:0006629">
    <property type="term" value="P:lipid metabolic process"/>
    <property type="evidence" value="ECO:0007669"/>
    <property type="project" value="InterPro"/>
</dbReference>
<reference evidence="3" key="1">
    <citation type="submission" date="2021-01" db="EMBL/GenBank/DDBJ databases">
        <authorList>
            <person name="Corre E."/>
            <person name="Pelletier E."/>
            <person name="Niang G."/>
            <person name="Scheremetjew M."/>
            <person name="Finn R."/>
            <person name="Kale V."/>
            <person name="Holt S."/>
            <person name="Cochrane G."/>
            <person name="Meng A."/>
            <person name="Brown T."/>
            <person name="Cohen L."/>
        </authorList>
    </citation>
    <scope>NUCLEOTIDE SEQUENCE</scope>
    <source>
        <strain evidence="3">Isolate 1302-5</strain>
    </source>
</reference>
<feature type="compositionally biased region" description="Low complexity" evidence="1">
    <location>
        <begin position="93"/>
        <end position="103"/>
    </location>
</feature>
<feature type="compositionally biased region" description="Low complexity" evidence="1">
    <location>
        <begin position="214"/>
        <end position="254"/>
    </location>
</feature>
<dbReference type="Pfam" id="PF01764">
    <property type="entry name" value="Lipase_3"/>
    <property type="match status" value="1"/>
</dbReference>